<evidence type="ECO:0000313" key="6">
    <source>
        <dbReference type="Proteomes" id="UP000694522"/>
    </source>
</evidence>
<dbReference type="SUPFAM" id="SSF161084">
    <property type="entry name" value="MAPEG domain-like"/>
    <property type="match status" value="1"/>
</dbReference>
<dbReference type="GO" id="GO:0004602">
    <property type="term" value="F:glutathione peroxidase activity"/>
    <property type="evidence" value="ECO:0007669"/>
    <property type="project" value="TreeGrafter"/>
</dbReference>
<dbReference type="Ensembl" id="ENSACOT00000020601.1">
    <property type="protein sequence ID" value="ENSACOP00000019887.1"/>
    <property type="gene ID" value="ENSACOG00000013698.1"/>
</dbReference>
<comment type="subcellular location">
    <subcellularLocation>
        <location evidence="1">Membrane</location>
        <topology evidence="1">Multi-pass membrane protein</topology>
    </subcellularLocation>
</comment>
<evidence type="ECO:0000256" key="3">
    <source>
        <dbReference type="ARBA" id="ARBA00022989"/>
    </source>
</evidence>
<dbReference type="GO" id="GO:0005635">
    <property type="term" value="C:nuclear envelope"/>
    <property type="evidence" value="ECO:0007669"/>
    <property type="project" value="TreeGrafter"/>
</dbReference>
<reference evidence="5" key="2">
    <citation type="submission" date="2025-09" db="UniProtKB">
        <authorList>
            <consortium name="Ensembl"/>
        </authorList>
    </citation>
    <scope>IDENTIFICATION</scope>
</reference>
<dbReference type="PANTHER" id="PTHR10250">
    <property type="entry name" value="MICROSOMAL GLUTATHIONE S-TRANSFERASE"/>
    <property type="match status" value="1"/>
</dbReference>
<proteinExistence type="predicted"/>
<evidence type="ECO:0000256" key="1">
    <source>
        <dbReference type="ARBA" id="ARBA00004141"/>
    </source>
</evidence>
<evidence type="ECO:0000256" key="4">
    <source>
        <dbReference type="ARBA" id="ARBA00023136"/>
    </source>
</evidence>
<evidence type="ECO:0000256" key="2">
    <source>
        <dbReference type="ARBA" id="ARBA00022692"/>
    </source>
</evidence>
<keyword evidence="3" id="KW-1133">Transmembrane helix</keyword>
<organism evidence="5 6">
    <name type="scientific">Amazona collaria</name>
    <name type="common">yellow-billed parrot</name>
    <dbReference type="NCBI Taxonomy" id="241587"/>
    <lineage>
        <taxon>Eukaryota</taxon>
        <taxon>Metazoa</taxon>
        <taxon>Chordata</taxon>
        <taxon>Craniata</taxon>
        <taxon>Vertebrata</taxon>
        <taxon>Euteleostomi</taxon>
        <taxon>Archelosauria</taxon>
        <taxon>Archosauria</taxon>
        <taxon>Dinosauria</taxon>
        <taxon>Saurischia</taxon>
        <taxon>Theropoda</taxon>
        <taxon>Coelurosauria</taxon>
        <taxon>Aves</taxon>
        <taxon>Neognathae</taxon>
        <taxon>Neoaves</taxon>
        <taxon>Telluraves</taxon>
        <taxon>Australaves</taxon>
        <taxon>Psittaciformes</taxon>
        <taxon>Psittacidae</taxon>
        <taxon>Amazona</taxon>
    </lineage>
</organism>
<dbReference type="InterPro" id="IPR050997">
    <property type="entry name" value="MAPEG"/>
</dbReference>
<dbReference type="Gene3D" id="1.20.120.550">
    <property type="entry name" value="Membrane associated eicosanoid/glutathione metabolism-like domain"/>
    <property type="match status" value="1"/>
</dbReference>
<reference evidence="5" key="1">
    <citation type="submission" date="2025-08" db="UniProtKB">
        <authorList>
            <consortium name="Ensembl"/>
        </authorList>
    </citation>
    <scope>IDENTIFICATION</scope>
</reference>
<name>A0A8B9G901_9PSIT</name>
<dbReference type="Pfam" id="PF01124">
    <property type="entry name" value="MAPEG"/>
    <property type="match status" value="1"/>
</dbReference>
<keyword evidence="6" id="KW-1185">Reference proteome</keyword>
<evidence type="ECO:0000313" key="5">
    <source>
        <dbReference type="Ensembl" id="ENSACOP00000019887.1"/>
    </source>
</evidence>
<dbReference type="Proteomes" id="UP000694522">
    <property type="component" value="Unplaced"/>
</dbReference>
<dbReference type="InterPro" id="IPR001129">
    <property type="entry name" value="Membr-assoc_MAPEG"/>
</dbReference>
<dbReference type="PANTHER" id="PTHR10250:SF13">
    <property type="entry name" value="MICROSOMAL GLUTATHIONE S-TRANSFERASE 2"/>
    <property type="match status" value="1"/>
</dbReference>
<dbReference type="GO" id="GO:0004364">
    <property type="term" value="F:glutathione transferase activity"/>
    <property type="evidence" value="ECO:0007669"/>
    <property type="project" value="TreeGrafter"/>
</dbReference>
<accession>A0A8B9G901</accession>
<dbReference type="GO" id="GO:0016020">
    <property type="term" value="C:membrane"/>
    <property type="evidence" value="ECO:0007669"/>
    <property type="project" value="UniProtKB-SubCell"/>
</dbReference>
<keyword evidence="4" id="KW-0472">Membrane</keyword>
<keyword evidence="2" id="KW-0812">Transmembrane</keyword>
<dbReference type="InterPro" id="IPR023352">
    <property type="entry name" value="MAPEG-like_dom_sf"/>
</dbReference>
<dbReference type="GO" id="GO:0019370">
    <property type="term" value="P:leukotriene biosynthetic process"/>
    <property type="evidence" value="ECO:0007669"/>
    <property type="project" value="TreeGrafter"/>
</dbReference>
<dbReference type="GO" id="GO:0005783">
    <property type="term" value="C:endoplasmic reticulum"/>
    <property type="evidence" value="ECO:0007669"/>
    <property type="project" value="TreeGrafter"/>
</dbReference>
<dbReference type="GO" id="GO:0004464">
    <property type="term" value="F:leukotriene-C4 synthase activity"/>
    <property type="evidence" value="ECO:0007669"/>
    <property type="project" value="TreeGrafter"/>
</dbReference>
<dbReference type="AlphaFoldDB" id="A0A8B9G901"/>
<sequence>MISLLKITDMLGPLFLLAGHFAWLVGKSRMKHKVIPPAVTGAPEFDRTFRAQQNCVEFYPVFLTALWTAGYFFNQAAPRCFPEQLFARYGTVLPGHQA</sequence>
<protein>
    <submittedName>
        <fullName evidence="5">Microsomal glutathione S-transferase 2</fullName>
    </submittedName>
</protein>